<feature type="non-terminal residue" evidence="1">
    <location>
        <position position="1"/>
    </location>
</feature>
<evidence type="ECO:0000313" key="2">
    <source>
        <dbReference type="Proteomes" id="UP000789405"/>
    </source>
</evidence>
<dbReference type="Proteomes" id="UP000789405">
    <property type="component" value="Unassembled WGS sequence"/>
</dbReference>
<proteinExistence type="predicted"/>
<name>A0A9N9N9I2_9GLOM</name>
<reference evidence="1" key="1">
    <citation type="submission" date="2021-06" db="EMBL/GenBank/DDBJ databases">
        <authorList>
            <person name="Kallberg Y."/>
            <person name="Tangrot J."/>
            <person name="Rosling A."/>
        </authorList>
    </citation>
    <scope>NUCLEOTIDE SEQUENCE</scope>
    <source>
        <strain evidence="1">MA453B</strain>
    </source>
</reference>
<organism evidence="1 2">
    <name type="scientific">Dentiscutata erythropus</name>
    <dbReference type="NCBI Taxonomy" id="1348616"/>
    <lineage>
        <taxon>Eukaryota</taxon>
        <taxon>Fungi</taxon>
        <taxon>Fungi incertae sedis</taxon>
        <taxon>Mucoromycota</taxon>
        <taxon>Glomeromycotina</taxon>
        <taxon>Glomeromycetes</taxon>
        <taxon>Diversisporales</taxon>
        <taxon>Gigasporaceae</taxon>
        <taxon>Dentiscutata</taxon>
    </lineage>
</organism>
<sequence length="53" mass="5770">ASLTLSLVNNIDNLKVLLANTEKLLDSTTDEDELLEATTNNKLPKATSTNKLQ</sequence>
<keyword evidence="2" id="KW-1185">Reference proteome</keyword>
<dbReference type="EMBL" id="CAJVPY010010212">
    <property type="protein sequence ID" value="CAG8716634.1"/>
    <property type="molecule type" value="Genomic_DNA"/>
</dbReference>
<protein>
    <submittedName>
        <fullName evidence="1">2285_t:CDS:1</fullName>
    </submittedName>
</protein>
<evidence type="ECO:0000313" key="1">
    <source>
        <dbReference type="EMBL" id="CAG8716634.1"/>
    </source>
</evidence>
<gene>
    <name evidence="1" type="ORF">DERYTH_LOCUS13986</name>
</gene>
<comment type="caution">
    <text evidence="1">The sequence shown here is derived from an EMBL/GenBank/DDBJ whole genome shotgun (WGS) entry which is preliminary data.</text>
</comment>
<accession>A0A9N9N9I2</accession>
<dbReference type="AlphaFoldDB" id="A0A9N9N9I2"/>